<dbReference type="OrthoDB" id="2870230at2"/>
<evidence type="ECO:0000313" key="1">
    <source>
        <dbReference type="EMBL" id="BAM48271.1"/>
    </source>
</evidence>
<dbReference type="Proteomes" id="UP000006294">
    <property type="component" value="Chromosome"/>
</dbReference>
<dbReference type="HOGENOM" id="CLU_2314235_0_0_9"/>
<protein>
    <submittedName>
        <fullName evidence="1">Uncharacterized protein</fullName>
    </submittedName>
</protein>
<keyword evidence="2" id="KW-1185">Reference proteome</keyword>
<evidence type="ECO:0000313" key="2">
    <source>
        <dbReference type="Proteomes" id="UP000006294"/>
    </source>
</evidence>
<name>K0J5L2_AMPXN</name>
<dbReference type="AlphaFoldDB" id="K0J5L2"/>
<dbReference type="KEGG" id="axl:AXY_21390"/>
<dbReference type="EMBL" id="AP012050">
    <property type="protein sequence ID" value="BAM48271.1"/>
    <property type="molecule type" value="Genomic_DNA"/>
</dbReference>
<gene>
    <name evidence="1" type="ordered locus">AXY_21390</name>
</gene>
<accession>K0J5L2</accession>
<reference evidence="1 2" key="1">
    <citation type="submission" date="2011-01" db="EMBL/GenBank/DDBJ databases">
        <title>Whole genome sequence of Amphibacillus xylinus NBRC 15112.</title>
        <authorList>
            <person name="Nakazawa H."/>
            <person name="Katano Y."/>
            <person name="Nakamura S."/>
            <person name="Sasagawa M."/>
            <person name="Fukada J."/>
            <person name="Arai T."/>
            <person name="Sasakura N."/>
            <person name="Mochizuki D."/>
            <person name="Hosoyama A."/>
            <person name="Harada K."/>
            <person name="Horikawa H."/>
            <person name="Kato Y."/>
            <person name="Harada T."/>
            <person name="Sasaki K."/>
            <person name="Sekiguchi M."/>
            <person name="Hodoyama M."/>
            <person name="Nishiko R."/>
            <person name="Narita H."/>
            <person name="Hanamaki A."/>
            <person name="Hata C."/>
            <person name="Konno Y."/>
            <person name="Niimura Y."/>
            <person name="Yamazaki S."/>
            <person name="Fujita N."/>
        </authorList>
    </citation>
    <scope>NUCLEOTIDE SEQUENCE [LARGE SCALE GENOMIC DNA]</scope>
    <source>
        <strain evidence="2">ATCC 51415 / DSM 6626 / JCM 7361 / LMG 17667 / NBRC 15112 / Ep01</strain>
    </source>
</reference>
<dbReference type="RefSeq" id="WP_015010854.1">
    <property type="nucleotide sequence ID" value="NC_018704.1"/>
</dbReference>
<sequence length="99" mass="11156">MKIKITPLLLTINAILLVFILLLLVFKEPISVTTEPAQESYVPNSSYEVAQLSENIIAIVSTDYYSADFGELIALEFDPDTDTFNVISNFDIRDNWVPN</sequence>
<proteinExistence type="predicted"/>
<dbReference type="STRING" id="698758.AXY_21390"/>
<organism evidence="1 2">
    <name type="scientific">Amphibacillus xylanus (strain ATCC 51415 / DSM 6626 / JCM 7361 / LMG 17667 / NBRC 15112 / Ep01)</name>
    <dbReference type="NCBI Taxonomy" id="698758"/>
    <lineage>
        <taxon>Bacteria</taxon>
        <taxon>Bacillati</taxon>
        <taxon>Bacillota</taxon>
        <taxon>Bacilli</taxon>
        <taxon>Bacillales</taxon>
        <taxon>Bacillaceae</taxon>
        <taxon>Amphibacillus</taxon>
    </lineage>
</organism>